<dbReference type="HOGENOM" id="CLU_155955_0_0_11"/>
<dbReference type="InterPro" id="IPR032710">
    <property type="entry name" value="NTF2-like_dom_sf"/>
</dbReference>
<protein>
    <recommendedName>
        <fullName evidence="1">SnoaL-like domain-containing protein</fullName>
    </recommendedName>
</protein>
<accession>D3EYX5</accession>
<dbReference type="InterPro" id="IPR037401">
    <property type="entry name" value="SnoaL-like"/>
</dbReference>
<dbReference type="eggNOG" id="COG4319">
    <property type="taxonomic scope" value="Bacteria"/>
</dbReference>
<dbReference type="RefSeq" id="WP_012932900.1">
    <property type="nucleotide sequence ID" value="NC_013739.1"/>
</dbReference>
<dbReference type="STRING" id="469383.Cwoe_1421"/>
<reference evidence="3" key="2">
    <citation type="submission" date="2010-01" db="EMBL/GenBank/DDBJ databases">
        <title>The complete genome of Conexibacter woesei DSM 14684.</title>
        <authorList>
            <consortium name="US DOE Joint Genome Institute (JGI-PGF)"/>
            <person name="Lucas S."/>
            <person name="Copeland A."/>
            <person name="Lapidus A."/>
            <person name="Glavina del Rio T."/>
            <person name="Dalin E."/>
            <person name="Tice H."/>
            <person name="Bruce D."/>
            <person name="Goodwin L."/>
            <person name="Pitluck S."/>
            <person name="Kyrpides N."/>
            <person name="Mavromatis K."/>
            <person name="Ivanova N."/>
            <person name="Mikhailova N."/>
            <person name="Chertkov O."/>
            <person name="Brettin T."/>
            <person name="Detter J.C."/>
            <person name="Han C."/>
            <person name="Larimer F."/>
            <person name="Land M."/>
            <person name="Hauser L."/>
            <person name="Markowitz V."/>
            <person name="Cheng J.-F."/>
            <person name="Hugenholtz P."/>
            <person name="Woyke T."/>
            <person name="Wu D."/>
            <person name="Pukall R."/>
            <person name="Steenblock K."/>
            <person name="Schneider S."/>
            <person name="Klenk H.-P."/>
            <person name="Eisen J.A."/>
        </authorList>
    </citation>
    <scope>NUCLEOTIDE SEQUENCE [LARGE SCALE GENOMIC DNA]</scope>
    <source>
        <strain evidence="3">DSM 14684 / CIP 108061 / JCM 11494 / NBRC 100937 / ID131577</strain>
    </source>
</reference>
<proteinExistence type="predicted"/>
<dbReference type="EMBL" id="CP001854">
    <property type="protein sequence ID" value="ADB49849.1"/>
    <property type="molecule type" value="Genomic_DNA"/>
</dbReference>
<dbReference type="Proteomes" id="UP000008229">
    <property type="component" value="Chromosome"/>
</dbReference>
<dbReference type="SUPFAM" id="SSF54427">
    <property type="entry name" value="NTF2-like"/>
    <property type="match status" value="1"/>
</dbReference>
<keyword evidence="3" id="KW-1185">Reference proteome</keyword>
<dbReference type="KEGG" id="cwo:Cwoe_1421"/>
<evidence type="ECO:0000259" key="1">
    <source>
        <dbReference type="Pfam" id="PF12680"/>
    </source>
</evidence>
<sequence length="125" mass="14011">MSLSELFERYDDAWSRHDLDTIMSMHSEDGVFQLHMGKEEVSGREQVRAAFIAELQKYPDLRFERRSVRYAGDMIIFEYVMHTGGARMNALDVFVVTEGLVARKDTYVDATALAAAEAAAAEAAA</sequence>
<dbReference type="Gene3D" id="3.10.450.50">
    <property type="match status" value="1"/>
</dbReference>
<reference evidence="2 3" key="1">
    <citation type="journal article" date="2010" name="Stand. Genomic Sci.">
        <title>Complete genome sequence of Conexibacter woesei type strain (ID131577).</title>
        <authorList>
            <person name="Pukall R."/>
            <person name="Lapidus A."/>
            <person name="Glavina Del Rio T."/>
            <person name="Copeland A."/>
            <person name="Tice H."/>
            <person name="Cheng J.-F."/>
            <person name="Lucas S."/>
            <person name="Chen F."/>
            <person name="Nolan M."/>
            <person name="Bruce D."/>
            <person name="Goodwin L."/>
            <person name="Pitluck S."/>
            <person name="Mavromatis K."/>
            <person name="Ivanova N."/>
            <person name="Ovchinnikova G."/>
            <person name="Pati A."/>
            <person name="Chen A."/>
            <person name="Palaniappan K."/>
            <person name="Land M."/>
            <person name="Hauser L."/>
            <person name="Chang Y.-J."/>
            <person name="Jeffries C.D."/>
            <person name="Chain P."/>
            <person name="Meincke L."/>
            <person name="Sims D."/>
            <person name="Brettin T."/>
            <person name="Detter J.C."/>
            <person name="Rohde M."/>
            <person name="Goeker M."/>
            <person name="Bristow J."/>
            <person name="Eisen J.A."/>
            <person name="Markowitz V."/>
            <person name="Kyrpides N.C."/>
            <person name="Klenk H.-P."/>
            <person name="Hugenholtz P."/>
        </authorList>
    </citation>
    <scope>NUCLEOTIDE SEQUENCE [LARGE SCALE GENOMIC DNA]</scope>
    <source>
        <strain evidence="3">DSM 14684 / CIP 108061 / JCM 11494 / NBRC 100937 / ID131577</strain>
    </source>
</reference>
<feature type="domain" description="SnoaL-like" evidence="1">
    <location>
        <begin position="8"/>
        <end position="103"/>
    </location>
</feature>
<evidence type="ECO:0000313" key="2">
    <source>
        <dbReference type="EMBL" id="ADB49849.1"/>
    </source>
</evidence>
<gene>
    <name evidence="2" type="ordered locus">Cwoe_1421</name>
</gene>
<evidence type="ECO:0000313" key="3">
    <source>
        <dbReference type="Proteomes" id="UP000008229"/>
    </source>
</evidence>
<dbReference type="Pfam" id="PF12680">
    <property type="entry name" value="SnoaL_2"/>
    <property type="match status" value="1"/>
</dbReference>
<dbReference type="AlphaFoldDB" id="D3EYX5"/>
<dbReference type="OrthoDB" id="8855132at2"/>
<name>D3EYX5_CONWI</name>
<organism evidence="2 3">
    <name type="scientific">Conexibacter woesei (strain DSM 14684 / CCUG 47730 / CIP 108061 / JCM 11494 / NBRC 100937 / ID131577)</name>
    <dbReference type="NCBI Taxonomy" id="469383"/>
    <lineage>
        <taxon>Bacteria</taxon>
        <taxon>Bacillati</taxon>
        <taxon>Actinomycetota</taxon>
        <taxon>Thermoleophilia</taxon>
        <taxon>Solirubrobacterales</taxon>
        <taxon>Conexibacteraceae</taxon>
        <taxon>Conexibacter</taxon>
    </lineage>
</organism>